<accession>A0AC35G6J6</accession>
<evidence type="ECO:0000313" key="1">
    <source>
        <dbReference type="Proteomes" id="UP000887580"/>
    </source>
</evidence>
<sequence>MQRNCSTLSEDIAKECFYRGGLYHFYEGGPRSSFFPSSNRTNSFQPEDGKYCIPEGRYCNETPETKFWYPCDTRNITNDESQELFKSCYFGRGPFQLSWNYNYGQFQHFLALNDIKVDLLSEPHLLLEKMDPPLAMLSAIWFYMTPQPPKPSMHDIIMGRVLSNII</sequence>
<reference evidence="2" key="1">
    <citation type="submission" date="2022-11" db="UniProtKB">
        <authorList>
            <consortium name="WormBaseParasite"/>
        </authorList>
    </citation>
    <scope>IDENTIFICATION</scope>
</reference>
<evidence type="ECO:0000313" key="2">
    <source>
        <dbReference type="WBParaSite" id="PS1159_v2.g24208.t1"/>
    </source>
</evidence>
<dbReference type="Proteomes" id="UP000887580">
    <property type="component" value="Unplaced"/>
</dbReference>
<organism evidence="1 2">
    <name type="scientific">Panagrolaimus sp. PS1159</name>
    <dbReference type="NCBI Taxonomy" id="55785"/>
    <lineage>
        <taxon>Eukaryota</taxon>
        <taxon>Metazoa</taxon>
        <taxon>Ecdysozoa</taxon>
        <taxon>Nematoda</taxon>
        <taxon>Chromadorea</taxon>
        <taxon>Rhabditida</taxon>
        <taxon>Tylenchina</taxon>
        <taxon>Panagrolaimomorpha</taxon>
        <taxon>Panagrolaimoidea</taxon>
        <taxon>Panagrolaimidae</taxon>
        <taxon>Panagrolaimus</taxon>
    </lineage>
</organism>
<protein>
    <submittedName>
        <fullName evidence="2">Glycoside hydrolase family 19 catalytic domain-containing protein</fullName>
    </submittedName>
</protein>
<proteinExistence type="predicted"/>
<dbReference type="WBParaSite" id="PS1159_v2.g24208.t1">
    <property type="protein sequence ID" value="PS1159_v2.g24208.t1"/>
    <property type="gene ID" value="PS1159_v2.g24208"/>
</dbReference>
<name>A0AC35G6J6_9BILA</name>